<reference evidence="2" key="2">
    <citation type="submission" date="2002-04" db="EMBL/GenBank/DDBJ databases">
        <title>The complete sequence of the potato tuber moth, Phthorimaea operculella, granulovirus.</title>
        <authorList>
            <person name="Croizier L."/>
            <person name="Taha A."/>
            <person name="Croizier G."/>
            <person name="Lopez Ferber M."/>
        </authorList>
    </citation>
    <scope>NUCLEOTIDE SEQUENCE</scope>
</reference>
<reference evidence="3" key="3">
    <citation type="journal article" date="2016" name="Arch. Virol.">
        <title>The comparative analysis of complete genome sequences from two South African betabaculoviruses: Phthorimaea operculella granulovirus and Plutella xylostella granulovirus.</title>
        <authorList>
            <person name="Jukes M.D."/>
            <person name="Motsoeneng B.M."/>
            <person name="Knox C.M."/>
            <person name="Hill M.P."/>
            <person name="Moore S.D."/>
        </authorList>
    </citation>
    <scope>NUCLEOTIDE SEQUENCE</scope>
    <source>
        <strain evidence="3">SA</strain>
    </source>
</reference>
<evidence type="ECO:0000313" key="4">
    <source>
        <dbReference type="EMBL" id="QBH65931.1"/>
    </source>
</evidence>
<organism evidence="2 16">
    <name type="scientific">Phthorimaea operculella granulovirus</name>
    <dbReference type="NCBI Taxonomy" id="192584"/>
    <lineage>
        <taxon>Viruses</taxon>
        <taxon>Viruses incertae sedis</taxon>
        <taxon>Naldaviricetes</taxon>
        <taxon>Lefavirales</taxon>
        <taxon>Baculoviridae</taxon>
        <taxon>Betabaculovirus</taxon>
        <taxon>Betabaculovirus phoperculellae</taxon>
    </lineage>
</organism>
<dbReference type="EMBL" id="MK033566">
    <property type="protein sequence ID" value="QBH66061.1"/>
    <property type="molecule type" value="Genomic_DNA"/>
</dbReference>
<evidence type="ECO:0000313" key="16">
    <source>
        <dbReference type="Proteomes" id="UP000202706"/>
    </source>
</evidence>
<keyword evidence="1" id="KW-0472">Membrane</keyword>
<dbReference type="RefSeq" id="NP_663261.1">
    <property type="nucleotide sequence ID" value="NC_004062.1"/>
</dbReference>
<evidence type="ECO:0000313" key="14">
    <source>
        <dbReference type="EMBL" id="QBH67230.1"/>
    </source>
</evidence>
<dbReference type="EMBL" id="MK033571">
    <property type="protein sequence ID" value="QBH66711.1"/>
    <property type="molecule type" value="Genomic_DNA"/>
</dbReference>
<keyword evidence="1" id="KW-1133">Transmembrane helix</keyword>
<evidence type="ECO:0000256" key="1">
    <source>
        <dbReference type="SAM" id="Phobius"/>
    </source>
</evidence>
<dbReference type="EMBL" id="MK033567">
    <property type="protein sequence ID" value="QBH66191.1"/>
    <property type="molecule type" value="Genomic_DNA"/>
</dbReference>
<evidence type="ECO:0000313" key="11">
    <source>
        <dbReference type="EMBL" id="QBH66841.1"/>
    </source>
</evidence>
<evidence type="ECO:0000313" key="13">
    <source>
        <dbReference type="EMBL" id="QBH67100.1"/>
    </source>
</evidence>
<accession>Q8JRW3</accession>
<evidence type="ECO:0000313" key="5">
    <source>
        <dbReference type="EMBL" id="QBH66061.1"/>
    </source>
</evidence>
<dbReference type="EMBL" id="KU666536">
    <property type="protein sequence ID" value="ANY57485.1"/>
    <property type="molecule type" value="Genomic_DNA"/>
</dbReference>
<reference evidence="16" key="1">
    <citation type="journal article" date="2000" name="Virus Genes">
        <title>Comparative analysis of the granulin regions of the Phthorimaea operculella and Spodoptera littoralis granuloviruses.</title>
        <authorList>
            <person name="Taha A."/>
            <person name="Nour-El-Din A."/>
            <person name="Croizier L."/>
            <person name="Ferber M.L."/>
            <person name="Croizier G."/>
        </authorList>
    </citation>
    <scope>NUCLEOTIDE SEQUENCE [LARGE SCALE GENOMIC DNA]</scope>
</reference>
<evidence type="ECO:0000313" key="7">
    <source>
        <dbReference type="EMBL" id="QBH66321.1"/>
    </source>
</evidence>
<dbReference type="EMBL" id="AF499596">
    <property type="protein sequence ID" value="AAM70294.1"/>
    <property type="molecule type" value="Genomic_DNA"/>
</dbReference>
<dbReference type="EMBL" id="MK033568">
    <property type="protein sequence ID" value="QBH66321.1"/>
    <property type="molecule type" value="Genomic_DNA"/>
</dbReference>
<evidence type="ECO:0000313" key="2">
    <source>
        <dbReference type="EMBL" id="AAM70294.1"/>
    </source>
</evidence>
<keyword evidence="1" id="KW-0812">Transmembrane</keyword>
<evidence type="ECO:0000313" key="12">
    <source>
        <dbReference type="EMBL" id="QBH66971.1"/>
    </source>
</evidence>
<evidence type="ECO:0008006" key="17">
    <source>
        <dbReference type="Google" id="ProtNLM"/>
    </source>
</evidence>
<dbReference type="EMBL" id="MK033565">
    <property type="protein sequence ID" value="QBH65931.1"/>
    <property type="molecule type" value="Genomic_DNA"/>
</dbReference>
<dbReference type="GeneID" id="949264"/>
<dbReference type="Proteomes" id="UP000202706">
    <property type="component" value="Segment"/>
</dbReference>
<dbReference type="EMBL" id="MK033569">
    <property type="protein sequence ID" value="QBH66451.1"/>
    <property type="molecule type" value="Genomic_DNA"/>
</dbReference>
<reference evidence="4" key="4">
    <citation type="journal article" date="2019" name="J. Gen. Virol.">
        <title>Elucidating the genetic diversity of Phthorimaea operculella granulovirus (PhopGV).</title>
        <authorList>
            <person name="Larem A."/>
            <person name="Ben-Tiba S."/>
            <person name="Wennmann J.T."/>
            <person name="Gueli Alletti G."/>
            <person name="Jehle J.A."/>
        </authorList>
    </citation>
    <scope>NUCLEOTIDE SEQUENCE</scope>
    <source>
        <strain evidence="4">PhopGV-CR3.1</strain>
        <strain evidence="5">PhopGV-CR5.1</strain>
        <strain evidence="6">PhopGV-GR1.1</strain>
        <strain evidence="7">PhopGV-GR1.2</strain>
        <strain evidence="8">PhopGV-GR2.1</strain>
        <strain evidence="9">PhopGV-IT1.1</strain>
        <strain evidence="10">PhopGV-LS1.1</strain>
        <strain evidence="11">PhopGV-LS1.2</strain>
        <strain evidence="12">PhopGV-LS2.1</strain>
        <strain evidence="13">PhopGV-LS3.1</strain>
        <strain evidence="14">PhopGV-R</strain>
        <strain evidence="15">PhopGV-Ym.1</strain>
    </source>
</reference>
<dbReference type="InterPro" id="IPR008563">
    <property type="entry name" value="AcMNPV_AC81"/>
</dbReference>
<evidence type="ECO:0000313" key="9">
    <source>
        <dbReference type="EMBL" id="QBH66581.1"/>
    </source>
</evidence>
<dbReference type="OrthoDB" id="10138at10239"/>
<dbReference type="EMBL" id="MK033573">
    <property type="protein sequence ID" value="QBH66971.1"/>
    <property type="molecule type" value="Genomic_DNA"/>
</dbReference>
<keyword evidence="16" id="KW-1185">Reference proteome</keyword>
<dbReference type="EMBL" id="MK033574">
    <property type="protein sequence ID" value="QBH67100.1"/>
    <property type="molecule type" value="Genomic_DNA"/>
</dbReference>
<dbReference type="Pfam" id="PF05820">
    <property type="entry name" value="Ac81"/>
    <property type="match status" value="1"/>
</dbReference>
<evidence type="ECO:0000313" key="3">
    <source>
        <dbReference type="EMBL" id="ANY57485.1"/>
    </source>
</evidence>
<evidence type="ECO:0000313" key="6">
    <source>
        <dbReference type="EMBL" id="QBH66191.1"/>
    </source>
</evidence>
<feature type="transmembrane region" description="Helical" evidence="1">
    <location>
        <begin position="135"/>
        <end position="168"/>
    </location>
</feature>
<evidence type="ECO:0000313" key="8">
    <source>
        <dbReference type="EMBL" id="QBH66451.1"/>
    </source>
</evidence>
<dbReference type="EMBL" id="MK033576">
    <property type="protein sequence ID" value="QBH67360.1"/>
    <property type="molecule type" value="Genomic_DNA"/>
</dbReference>
<sequence>MSSNREGELKRVKYDSQLLLKYVFDFKTESTDGAPNIINICRVKVRKTGGAVLAHYYAQIYLANNYNFEFHPGSQPNTFQYINDDKDFTLWKTLILCEKCCRRELESYIKGENSFNIAYQNCETILCKRNSVQSVIGTVLLAVLVINIIHFTTINLIFIAFLVFLLYFVNNNLLIEPSVFYCKHYEYGGQPFLGHGGQHDQHVSHKQHCSSDTRTNCVHELGA</sequence>
<evidence type="ECO:0000313" key="10">
    <source>
        <dbReference type="EMBL" id="QBH66711.1"/>
    </source>
</evidence>
<dbReference type="EMBL" id="MK033570">
    <property type="protein sequence ID" value="QBH66581.1"/>
    <property type="molecule type" value="Genomic_DNA"/>
</dbReference>
<name>Q8JRW3_9BBAC</name>
<dbReference type="EMBL" id="MK033575">
    <property type="protein sequence ID" value="QBH67230.1"/>
    <property type="molecule type" value="Genomic_DNA"/>
</dbReference>
<proteinExistence type="predicted"/>
<dbReference type="KEGG" id="vg:949264"/>
<gene>
    <name evidence="2" type="primary">PhopGV096</name>
    <name evidence="3" type="ORF">PhopGVgp096</name>
</gene>
<dbReference type="EMBL" id="MK033572">
    <property type="protein sequence ID" value="QBH66841.1"/>
    <property type="molecule type" value="Genomic_DNA"/>
</dbReference>
<protein>
    <recommendedName>
        <fullName evidence="17">Ac81</fullName>
    </recommendedName>
</protein>
<evidence type="ECO:0000313" key="15">
    <source>
        <dbReference type="EMBL" id="QBH67360.1"/>
    </source>
</evidence>